<feature type="domain" description="RNA polymerase sigma-70 region 2" evidence="5">
    <location>
        <begin position="24"/>
        <end position="90"/>
    </location>
</feature>
<dbReference type="InterPro" id="IPR014284">
    <property type="entry name" value="RNA_pol_sigma-70_dom"/>
</dbReference>
<dbReference type="Proteomes" id="UP000548326">
    <property type="component" value="Unassembled WGS sequence"/>
</dbReference>
<dbReference type="CDD" id="cd06171">
    <property type="entry name" value="Sigma70_r4"/>
    <property type="match status" value="1"/>
</dbReference>
<dbReference type="GO" id="GO:0016987">
    <property type="term" value="F:sigma factor activity"/>
    <property type="evidence" value="ECO:0007669"/>
    <property type="project" value="UniProtKB-KW"/>
</dbReference>
<comment type="similarity">
    <text evidence="1">Belongs to the sigma-70 factor family. ECF subfamily.</text>
</comment>
<dbReference type="RefSeq" id="WP_221275912.1">
    <property type="nucleotide sequence ID" value="NZ_JACHCA010000001.1"/>
</dbReference>
<dbReference type="NCBIfam" id="TIGR02937">
    <property type="entry name" value="sigma70-ECF"/>
    <property type="match status" value="1"/>
</dbReference>
<dbReference type="SUPFAM" id="SSF88946">
    <property type="entry name" value="Sigma2 domain of RNA polymerase sigma factors"/>
    <property type="match status" value="1"/>
</dbReference>
<organism evidence="7 8">
    <name type="scientific">Mucilaginibacter lappiensis</name>
    <dbReference type="NCBI Taxonomy" id="354630"/>
    <lineage>
        <taxon>Bacteria</taxon>
        <taxon>Pseudomonadati</taxon>
        <taxon>Bacteroidota</taxon>
        <taxon>Sphingobacteriia</taxon>
        <taxon>Sphingobacteriales</taxon>
        <taxon>Sphingobacteriaceae</taxon>
        <taxon>Mucilaginibacter</taxon>
    </lineage>
</organism>
<dbReference type="InterPro" id="IPR013325">
    <property type="entry name" value="RNA_pol_sigma_r2"/>
</dbReference>
<proteinExistence type="inferred from homology"/>
<feature type="domain" description="RNA polymerase sigma factor 70 region 4 type 2" evidence="6">
    <location>
        <begin position="123"/>
        <end position="174"/>
    </location>
</feature>
<dbReference type="InterPro" id="IPR039425">
    <property type="entry name" value="RNA_pol_sigma-70-like"/>
</dbReference>
<evidence type="ECO:0000256" key="4">
    <source>
        <dbReference type="ARBA" id="ARBA00023163"/>
    </source>
</evidence>
<reference evidence="7 8" key="1">
    <citation type="submission" date="2020-08" db="EMBL/GenBank/DDBJ databases">
        <title>Genomic Encyclopedia of Type Strains, Phase IV (KMG-V): Genome sequencing to study the core and pangenomes of soil and plant-associated prokaryotes.</title>
        <authorList>
            <person name="Whitman W."/>
        </authorList>
    </citation>
    <scope>NUCLEOTIDE SEQUENCE [LARGE SCALE GENOMIC DNA]</scope>
    <source>
        <strain evidence="7 8">MP601</strain>
    </source>
</reference>
<dbReference type="InterPro" id="IPR013249">
    <property type="entry name" value="RNA_pol_sigma70_r4_t2"/>
</dbReference>
<evidence type="ECO:0000256" key="1">
    <source>
        <dbReference type="ARBA" id="ARBA00010641"/>
    </source>
</evidence>
<dbReference type="AlphaFoldDB" id="A0A841J5I5"/>
<dbReference type="SUPFAM" id="SSF88659">
    <property type="entry name" value="Sigma3 and sigma4 domains of RNA polymerase sigma factors"/>
    <property type="match status" value="1"/>
</dbReference>
<dbReference type="GO" id="GO:0006352">
    <property type="term" value="P:DNA-templated transcription initiation"/>
    <property type="evidence" value="ECO:0007669"/>
    <property type="project" value="InterPro"/>
</dbReference>
<dbReference type="PANTHER" id="PTHR43133:SF62">
    <property type="entry name" value="RNA POLYMERASE SIGMA FACTOR SIGZ"/>
    <property type="match status" value="1"/>
</dbReference>
<keyword evidence="4" id="KW-0804">Transcription</keyword>
<dbReference type="Gene3D" id="1.10.1740.10">
    <property type="match status" value="1"/>
</dbReference>
<accession>A0A841J5I5</accession>
<evidence type="ECO:0000259" key="5">
    <source>
        <dbReference type="Pfam" id="PF04542"/>
    </source>
</evidence>
<dbReference type="InterPro" id="IPR007627">
    <property type="entry name" value="RNA_pol_sigma70_r2"/>
</dbReference>
<keyword evidence="3" id="KW-0731">Sigma factor</keyword>
<evidence type="ECO:0000256" key="2">
    <source>
        <dbReference type="ARBA" id="ARBA00023015"/>
    </source>
</evidence>
<evidence type="ECO:0000313" key="7">
    <source>
        <dbReference type="EMBL" id="MBB6126273.1"/>
    </source>
</evidence>
<dbReference type="InterPro" id="IPR036388">
    <property type="entry name" value="WH-like_DNA-bd_sf"/>
</dbReference>
<dbReference type="InterPro" id="IPR013324">
    <property type="entry name" value="RNA_pol_sigma_r3/r4-like"/>
</dbReference>
<name>A0A841J5I5_9SPHI</name>
<evidence type="ECO:0000256" key="3">
    <source>
        <dbReference type="ARBA" id="ARBA00023082"/>
    </source>
</evidence>
<evidence type="ECO:0000259" key="6">
    <source>
        <dbReference type="Pfam" id="PF08281"/>
    </source>
</evidence>
<dbReference type="Gene3D" id="1.10.10.10">
    <property type="entry name" value="Winged helix-like DNA-binding domain superfamily/Winged helix DNA-binding domain"/>
    <property type="match status" value="1"/>
</dbReference>
<dbReference type="PANTHER" id="PTHR43133">
    <property type="entry name" value="RNA POLYMERASE ECF-TYPE SIGMA FACTO"/>
    <property type="match status" value="1"/>
</dbReference>
<dbReference type="EMBL" id="JACHCA010000001">
    <property type="protein sequence ID" value="MBB6126273.1"/>
    <property type="molecule type" value="Genomic_DNA"/>
</dbReference>
<dbReference type="Pfam" id="PF04542">
    <property type="entry name" value="Sigma70_r2"/>
    <property type="match status" value="1"/>
</dbReference>
<dbReference type="Pfam" id="PF08281">
    <property type="entry name" value="Sigma70_r4_2"/>
    <property type="match status" value="1"/>
</dbReference>
<evidence type="ECO:0000313" key="8">
    <source>
        <dbReference type="Proteomes" id="UP000548326"/>
    </source>
</evidence>
<protein>
    <submittedName>
        <fullName evidence="7">RNA polymerase sigma-70 factor (ECF subfamily)</fullName>
    </submittedName>
</protein>
<keyword evidence="2" id="KW-0805">Transcription regulation</keyword>
<sequence length="183" mass="21602">MNTLSDNAIMLRVKTGELEKMGLLFERYHRALYGFLFHMTYNREGSEDMVQTVFYKMLKYRNSFTGEGEFMAWMYQIARNVLKDSYKKKSENVSHYDVTDFADRIDGGTAADELFELKQTRTELHGAMKNLSNDHREVLIMSRLQELKYQEIAQILQITEGAVKVRAHRAMQELKQVYFKRKC</sequence>
<gene>
    <name evidence="7" type="ORF">HDF22_000374</name>
</gene>
<dbReference type="GO" id="GO:0003677">
    <property type="term" value="F:DNA binding"/>
    <property type="evidence" value="ECO:0007669"/>
    <property type="project" value="InterPro"/>
</dbReference>
<comment type="caution">
    <text evidence="7">The sequence shown here is derived from an EMBL/GenBank/DDBJ whole genome shotgun (WGS) entry which is preliminary data.</text>
</comment>